<feature type="transmembrane region" description="Helical" evidence="1">
    <location>
        <begin position="182"/>
        <end position="199"/>
    </location>
</feature>
<name>X6LXU0_RETFI</name>
<keyword evidence="1" id="KW-0812">Transmembrane</keyword>
<comment type="caution">
    <text evidence="2">The sequence shown here is derived from an EMBL/GenBank/DDBJ whole genome shotgun (WGS) entry which is preliminary data.</text>
</comment>
<keyword evidence="3" id="KW-1185">Reference proteome</keyword>
<dbReference type="Proteomes" id="UP000023152">
    <property type="component" value="Unassembled WGS sequence"/>
</dbReference>
<reference evidence="2 3" key="1">
    <citation type="journal article" date="2013" name="Curr. Biol.">
        <title>The Genome of the Foraminiferan Reticulomyxa filosa.</title>
        <authorList>
            <person name="Glockner G."/>
            <person name="Hulsmann N."/>
            <person name="Schleicher M."/>
            <person name="Noegel A.A."/>
            <person name="Eichinger L."/>
            <person name="Gallinger C."/>
            <person name="Pawlowski J."/>
            <person name="Sierra R."/>
            <person name="Euteneuer U."/>
            <person name="Pillet L."/>
            <person name="Moustafa A."/>
            <person name="Platzer M."/>
            <person name="Groth M."/>
            <person name="Szafranski K."/>
            <person name="Schliwa M."/>
        </authorList>
    </citation>
    <scope>NUCLEOTIDE SEQUENCE [LARGE SCALE GENOMIC DNA]</scope>
</reference>
<feature type="transmembrane region" description="Helical" evidence="1">
    <location>
        <begin position="90"/>
        <end position="109"/>
    </location>
</feature>
<feature type="transmembrane region" description="Helical" evidence="1">
    <location>
        <begin position="312"/>
        <end position="330"/>
    </location>
</feature>
<feature type="transmembrane region" description="Helical" evidence="1">
    <location>
        <begin position="130"/>
        <end position="148"/>
    </location>
</feature>
<keyword evidence="1" id="KW-0472">Membrane</keyword>
<keyword evidence="1" id="KW-1133">Transmembrane helix</keyword>
<accession>X6LXU0</accession>
<organism evidence="2 3">
    <name type="scientific">Reticulomyxa filosa</name>
    <dbReference type="NCBI Taxonomy" id="46433"/>
    <lineage>
        <taxon>Eukaryota</taxon>
        <taxon>Sar</taxon>
        <taxon>Rhizaria</taxon>
        <taxon>Retaria</taxon>
        <taxon>Foraminifera</taxon>
        <taxon>Monothalamids</taxon>
        <taxon>Reticulomyxidae</taxon>
        <taxon>Reticulomyxa</taxon>
    </lineage>
</organism>
<proteinExistence type="predicted"/>
<dbReference type="EMBL" id="ASPP01027393">
    <property type="protein sequence ID" value="ETO06186.1"/>
    <property type="molecule type" value="Genomic_DNA"/>
</dbReference>
<evidence type="ECO:0000256" key="1">
    <source>
        <dbReference type="SAM" id="Phobius"/>
    </source>
</evidence>
<gene>
    <name evidence="2" type="ORF">RFI_31210</name>
</gene>
<protein>
    <submittedName>
        <fullName evidence="2">Uncharacterized protein</fullName>
    </submittedName>
</protein>
<feature type="transmembrane region" description="Helical" evidence="1">
    <location>
        <begin position="274"/>
        <end position="292"/>
    </location>
</feature>
<feature type="transmembrane region" description="Helical" evidence="1">
    <location>
        <begin position="235"/>
        <end position="253"/>
    </location>
</feature>
<feature type="transmembrane region" description="Helical" evidence="1">
    <location>
        <begin position="12"/>
        <end position="28"/>
    </location>
</feature>
<evidence type="ECO:0000313" key="3">
    <source>
        <dbReference type="Proteomes" id="UP000023152"/>
    </source>
</evidence>
<sequence length="552" mass="64121">MDDPLSTWTTRWLSIFLFCLCTSAYLFVETKPQPKEVQTPGQTQEEIVSERPQKIGNLIGQLLHEFLITVLNAHWPALEIDKSKLDDEGVCILCFLQPMYLLYWIVFLLNHWGKQESWINLEMLRYCEKAAAPLLGVYFGYTYFWHFGKNELSILDMLQIQKTMTPGFEENKDQLLTPTRKWFVAVFIISVGVTNGLRATMHGYQLFNEVLLAWARMMSFAFGEEAYSIPRYDTAITVTLGGIVGCIVAWKLGMLHNVPSQLLRGLTTFLVVNNSHRVIVMVFTLLLFHELAQLNSFLDDNMTKSDRFEKTMLFFLSFFFFFTGSEFLSFKKQISSKSERHSRLDLLELSSLRCEHVRRRVSSIINFILVDQVFWLYFDGLAAYCNWRGVQFNEISILCKHTFHWISTLALFYSMARFNRKWPASISWSLKRLRILICNGDLRQTTKGDESSENSKTTLKLLDLSHIEDDECKDLCQKCQCKKHRLLTEVAALLSFSSDPNEQRKYQFQVFGYRVSMAWFTVNALIGIVLSLSWLRTGKGVESYFVNLLLQC</sequence>
<evidence type="ECO:0000313" key="2">
    <source>
        <dbReference type="EMBL" id="ETO06186.1"/>
    </source>
</evidence>
<feature type="transmembrane region" description="Helical" evidence="1">
    <location>
        <begin position="511"/>
        <end position="535"/>
    </location>
</feature>
<dbReference type="AlphaFoldDB" id="X6LXU0"/>